<feature type="compositionally biased region" description="Basic and acidic residues" evidence="8">
    <location>
        <begin position="1098"/>
        <end position="1156"/>
    </location>
</feature>
<accession>A0ABM2Y3C1</accession>
<keyword evidence="5" id="KW-0677">Repeat</keyword>
<feature type="region of interest" description="Disordered" evidence="8">
    <location>
        <begin position="1"/>
        <end position="89"/>
    </location>
</feature>
<feature type="compositionally biased region" description="Low complexity" evidence="8">
    <location>
        <begin position="1539"/>
        <end position="1550"/>
    </location>
</feature>
<dbReference type="RefSeq" id="XP_040609367.1">
    <property type="nucleotide sequence ID" value="XM_040753433.1"/>
</dbReference>
<feature type="compositionally biased region" description="Polar residues" evidence="8">
    <location>
        <begin position="773"/>
        <end position="784"/>
    </location>
</feature>
<keyword evidence="3" id="KW-0597">Phosphoprotein</keyword>
<feature type="region of interest" description="Disordered" evidence="8">
    <location>
        <begin position="821"/>
        <end position="858"/>
    </location>
</feature>
<dbReference type="Pfam" id="PF00418">
    <property type="entry name" value="Tubulin-binding"/>
    <property type="match status" value="3"/>
</dbReference>
<feature type="region of interest" description="Disordered" evidence="8">
    <location>
        <begin position="1770"/>
        <end position="1798"/>
    </location>
</feature>
<sequence>MADERKDDGKAPHWTSAPLTEAAAHPHPPEMKDQGGAGEGLSRSANGFPYREEEEGAFGEHGSQGTYSDTKENGINGELTSADRETAEEVSARIVQVVTAEAVAVLKGEQEKEAQHKDQPAALPLAAEETAHLPPSPPPSPASEQTVAVEEASKMEFPEQQKMTSSLTEPLDKGEKEMEMQSKPGEDFEHAALVPQPETTKTPQDKKDLQGTEGEMSPPIPLGHTFGTNLEDIKQNTEPSITVPSIGLSAEPPAPKDQKDWFIEMPMEPKKDEWGLAAPISPGPLTPMREKDVLEDIPRWEGKQFDSPMPSPFHGGSFALPLDMIKNEIVTEASQPLVPVFFQPDDKTSLQGTSDLATTKDSSRDDVLQKDKADNVADVPVSEAATLPKDTHSPVMEGYVGEGVSGEEKGATNQEKKETSTPGRQEPTLTENEPQAKLEEKLVVPIEEAVAKEHELPKLREDEAGVLQTSTEHSFSKEEQKGQEQVADELKQDSFPVSLEQALSDAAMTFGTLEKVTPESEAVPEMRETQGLFEENTAVKDKFEGVGSATVAEVGMPFYEDKSGMSKYFETSALKEEVTKSKELGSDYYELSDARGSAQESADTGSPKHQDGEKEVQAKESQPSAPTQETGYSTLARSYPSDELPEEPSSPQERMFTIDPKVYGEKRDLHSKNKDDLTLSRSLGLGGRSAIEQRSMSINLPMSCLDSIALGFNFGRGHDLSPLASDILTNTSGSMDEGDDYLPPTTPAVEKVPCFPIESKEEEEKAEEAKVTGEQTIQVETPSESPFPAKEYYKNGTVMAPDLPEMLDLAGTRSRLASVSAEAEVARRKSVPSEAVVAESSTGLPPVADESQAAVKPDSQLEDMGYCVFNKYTVPLPSPVQDSENLSGESGSFYEGTDDKVRRDLATDLSLIEVKLAAAGRVKDEFPAENEPSAPTPADKSGLSRELDHDRKANDKLDTVLEKSEEHVESKEHAKETEEGGEKVDLFGLGVTCEQASIKELTTAEDTSPEKAEKGLSSVPEVAEVEPTTKADQGLDFAAKKAEPSQLDIKVSDYGQMASGMNVDAGKATELKFEMSPELALSSKEPQEEDSFMGVESGHMKEGAKVNETEVKEKVAKPDLVHQEAVDKEESYESSGEHESLTMESLKPDEGKKETSPESSLIQDEVALKLSVEIPCPPPVSEADLSTDEKAEVQMEFIQLPKEESTETPDIPAIPSDVTQPQPEAIVSEPAEVPSEEEIEAGGEYDKLLFRSDTLQITDLVVPGSREEFVETCPGEHKGVIESVVTIEDDFITVVQTTTDEGESGSHSVRFAALAQPEEERRPRPHDEELEVEMAAEAQAEPKDGSPDAPATPEREEVAFSEYKTETYDDYKDETTIDDSIMDADSLWVDTQDDDRSIMTEQLDTIPKEEKAEKEARRPSLEKHRKEKPFKTGRGRISTPERKVAKKEPSTVSRDEVRRKKAVYKKAELAKKTEVQAHSPSRKFILKPAIKYTRPTHLSCVKRKTTAGGESAQAPSALKQAKDKVTDGVTKSPEKRSSLPRPSSILPPRRGVSGDREENSFSLNSSISSARRTTRSEPIRRAGKSGTSTPTTPGSTAITPGTPPSYSSRTPGTPGTPSYPRTPHTPGTPKSAILVPSEKKVAIIRTPPKSPATPKQLRLINQPLPDLKNVKSKIGSTENIKYQPKGGQVQIVTKKIDLSHVTSKCGSLKNIRHRPGGGRVKIESVKLDFKEKAQAKVGSLDNAHHVPGGGNVKIDSQKLNFREHAKARVDHGAEIITQSPSRSSVASPRRLSNVSSSGSINLLESPQLATLAEDVTAALAKQGL</sequence>
<feature type="region of interest" description="Disordered" evidence="8">
    <location>
        <begin position="877"/>
        <end position="899"/>
    </location>
</feature>
<feature type="compositionally biased region" description="Basic and acidic residues" evidence="8">
    <location>
        <begin position="1"/>
        <end position="11"/>
    </location>
</feature>
<dbReference type="GeneID" id="101836798"/>
<name>A0ABM2Y3C1_MESAU</name>
<feature type="compositionally biased region" description="Basic and acidic residues" evidence="8">
    <location>
        <begin position="760"/>
        <end position="771"/>
    </location>
</feature>
<feature type="compositionally biased region" description="Basic residues" evidence="8">
    <location>
        <begin position="1425"/>
        <end position="1434"/>
    </location>
</feature>
<feature type="compositionally biased region" description="Basic and acidic residues" evidence="8">
    <location>
        <begin position="406"/>
        <end position="419"/>
    </location>
</feature>
<feature type="compositionally biased region" description="Low complexity" evidence="8">
    <location>
        <begin position="1584"/>
        <end position="1600"/>
    </location>
</feature>
<evidence type="ECO:0000256" key="6">
    <source>
        <dbReference type="ARBA" id="ARBA00023212"/>
    </source>
</evidence>
<feature type="region of interest" description="Disordered" evidence="8">
    <location>
        <begin position="920"/>
        <end position="987"/>
    </location>
</feature>
<feature type="compositionally biased region" description="Polar residues" evidence="8">
    <location>
        <begin position="880"/>
        <end position="890"/>
    </location>
</feature>
<feature type="compositionally biased region" description="Basic and acidic residues" evidence="8">
    <location>
        <begin position="170"/>
        <end position="190"/>
    </location>
</feature>
<feature type="compositionally biased region" description="Basic and acidic residues" evidence="8">
    <location>
        <begin position="1353"/>
        <end position="1371"/>
    </location>
</feature>
<protein>
    <recommendedName>
        <fullName evidence="7">Microtubule-associated protein</fullName>
    </recommendedName>
</protein>
<feature type="compositionally biased region" description="Polar residues" evidence="8">
    <location>
        <begin position="1606"/>
        <end position="1616"/>
    </location>
</feature>
<feature type="region of interest" description="Disordered" evidence="8">
    <location>
        <begin position="1503"/>
        <end position="1638"/>
    </location>
</feature>
<feature type="compositionally biased region" description="Basic and acidic residues" evidence="8">
    <location>
        <begin position="1439"/>
        <end position="1458"/>
    </location>
</feature>
<feature type="region of interest" description="Disordered" evidence="8">
    <location>
        <begin position="270"/>
        <end position="289"/>
    </location>
</feature>
<feature type="compositionally biased region" description="Basic and acidic residues" evidence="8">
    <location>
        <begin position="361"/>
        <end position="375"/>
    </location>
</feature>
<evidence type="ECO:0000256" key="5">
    <source>
        <dbReference type="ARBA" id="ARBA00022737"/>
    </source>
</evidence>
<evidence type="ECO:0000256" key="8">
    <source>
        <dbReference type="SAM" id="MobiDB-lite"/>
    </source>
</evidence>
<keyword evidence="10" id="KW-1185">Reference proteome</keyword>
<dbReference type="PANTHER" id="PTHR11501">
    <property type="entry name" value="MICROTUBULE-ASSOCIATED PROTEIN"/>
    <property type="match status" value="1"/>
</dbReference>
<comment type="subcellular location">
    <subcellularLocation>
        <location evidence="1 7">Cytoplasm</location>
        <location evidence="1 7">Cytoskeleton</location>
    </subcellularLocation>
</comment>
<feature type="region of interest" description="Disordered" evidence="8">
    <location>
        <begin position="1298"/>
        <end position="1371"/>
    </location>
</feature>
<feature type="compositionally biased region" description="Polar residues" evidence="8">
    <location>
        <begin position="619"/>
        <end position="636"/>
    </location>
</feature>
<proteinExistence type="predicted"/>
<feature type="compositionally biased region" description="Basic and acidic residues" evidence="8">
    <location>
        <begin position="606"/>
        <end position="618"/>
    </location>
</feature>
<dbReference type="Proteomes" id="UP000886700">
    <property type="component" value="Unplaced"/>
</dbReference>
<dbReference type="PROSITE" id="PS00229">
    <property type="entry name" value="TAU_MAP_1"/>
    <property type="match status" value="1"/>
</dbReference>
<feature type="compositionally biased region" description="Basic and acidic residues" evidence="8">
    <location>
        <begin position="1520"/>
        <end position="1537"/>
    </location>
</feature>
<feature type="compositionally biased region" description="Basic and acidic residues" evidence="8">
    <location>
        <begin position="109"/>
        <end position="119"/>
    </location>
</feature>
<feature type="region of interest" description="Disordered" evidence="8">
    <location>
        <begin position="1200"/>
        <end position="1222"/>
    </location>
</feature>
<feature type="compositionally biased region" description="Basic and acidic residues" evidence="8">
    <location>
        <begin position="474"/>
        <end position="488"/>
    </location>
</feature>
<keyword evidence="4 7" id="KW-0493">Microtubule</keyword>
<feature type="region of interest" description="Disordered" evidence="8">
    <location>
        <begin position="1398"/>
        <end position="1462"/>
    </location>
</feature>
<feature type="compositionally biased region" description="Basic and acidic residues" evidence="8">
    <location>
        <begin position="449"/>
        <end position="463"/>
    </location>
</feature>
<evidence type="ECO:0000256" key="2">
    <source>
        <dbReference type="ARBA" id="ARBA00022490"/>
    </source>
</evidence>
<feature type="region of interest" description="Disordered" evidence="8">
    <location>
        <begin position="342"/>
        <end position="488"/>
    </location>
</feature>
<organism evidence="10 11">
    <name type="scientific">Mesocricetus auratus</name>
    <name type="common">Golden hamster</name>
    <dbReference type="NCBI Taxonomy" id="10036"/>
    <lineage>
        <taxon>Eukaryota</taxon>
        <taxon>Metazoa</taxon>
        <taxon>Chordata</taxon>
        <taxon>Craniata</taxon>
        <taxon>Vertebrata</taxon>
        <taxon>Euteleostomi</taxon>
        <taxon>Mammalia</taxon>
        <taxon>Eutheria</taxon>
        <taxon>Euarchontoglires</taxon>
        <taxon>Glires</taxon>
        <taxon>Rodentia</taxon>
        <taxon>Myomorpha</taxon>
        <taxon>Muroidea</taxon>
        <taxon>Cricetidae</taxon>
        <taxon>Cricetinae</taxon>
        <taxon>Mesocricetus</taxon>
    </lineage>
</organism>
<feature type="compositionally biased region" description="Low complexity" evidence="8">
    <location>
        <begin position="638"/>
        <end position="653"/>
    </location>
</feature>
<feature type="region of interest" description="Disordered" evidence="8">
    <location>
        <begin position="109"/>
        <end position="228"/>
    </location>
</feature>
<dbReference type="InterPro" id="IPR001084">
    <property type="entry name" value="MAP_tubulin-bd_rpt"/>
</dbReference>
<evidence type="ECO:0000256" key="3">
    <source>
        <dbReference type="ARBA" id="ARBA00022553"/>
    </source>
</evidence>
<feature type="compositionally biased region" description="Basic and acidic residues" evidence="8">
    <location>
        <begin position="1318"/>
        <end position="1327"/>
    </location>
</feature>
<dbReference type="InterPro" id="IPR027324">
    <property type="entry name" value="MAP2/MAP4/Tau"/>
</dbReference>
<feature type="region of interest" description="Disordered" evidence="8">
    <location>
        <begin position="1000"/>
        <end position="1044"/>
    </location>
</feature>
<dbReference type="InterPro" id="IPR013588">
    <property type="entry name" value="MAP2_projctn"/>
</dbReference>
<feature type="region of interest" description="Disordered" evidence="8">
    <location>
        <begin position="760"/>
        <end position="790"/>
    </location>
</feature>
<evidence type="ECO:0000256" key="7">
    <source>
        <dbReference type="RuleBase" id="RU000686"/>
    </source>
</evidence>
<feature type="compositionally biased region" description="Low complexity" evidence="8">
    <location>
        <begin position="832"/>
        <end position="841"/>
    </location>
</feature>
<dbReference type="PROSITE" id="PS51491">
    <property type="entry name" value="TAU_MAP_2"/>
    <property type="match status" value="3"/>
</dbReference>
<feature type="region of interest" description="Disordered" evidence="8">
    <location>
        <begin position="1077"/>
        <end position="1166"/>
    </location>
</feature>
<dbReference type="PANTHER" id="PTHR11501:SF15">
    <property type="entry name" value="MICROTUBULE-ASSOCIATED PROTEIN 2"/>
    <property type="match status" value="1"/>
</dbReference>
<feature type="compositionally biased region" description="Low complexity" evidence="8">
    <location>
        <begin position="1560"/>
        <end position="1571"/>
    </location>
</feature>
<feature type="compositionally biased region" description="Basic and acidic residues" evidence="8">
    <location>
        <begin position="662"/>
        <end position="675"/>
    </location>
</feature>
<evidence type="ECO:0000256" key="1">
    <source>
        <dbReference type="ARBA" id="ARBA00004245"/>
    </source>
</evidence>
<feature type="region of interest" description="Disordered" evidence="8">
    <location>
        <begin position="590"/>
        <end position="675"/>
    </location>
</feature>
<feature type="compositionally biased region" description="Basic and acidic residues" evidence="8">
    <location>
        <begin position="1406"/>
        <end position="1424"/>
    </location>
</feature>
<evidence type="ECO:0000313" key="10">
    <source>
        <dbReference type="Proteomes" id="UP000886700"/>
    </source>
</evidence>
<gene>
    <name evidence="11" type="primary">Map2</name>
</gene>
<reference evidence="11" key="1">
    <citation type="submission" date="2025-08" db="UniProtKB">
        <authorList>
            <consortium name="RefSeq"/>
        </authorList>
    </citation>
    <scope>IDENTIFICATION</scope>
    <source>
        <tissue evidence="11">Liver</tissue>
    </source>
</reference>
<feature type="compositionally biased region" description="Polar residues" evidence="8">
    <location>
        <begin position="349"/>
        <end position="360"/>
    </location>
</feature>
<evidence type="ECO:0000259" key="9">
    <source>
        <dbReference type="Pfam" id="PF08377"/>
    </source>
</evidence>
<evidence type="ECO:0000256" key="4">
    <source>
        <dbReference type="ARBA" id="ARBA00022701"/>
    </source>
</evidence>
<dbReference type="Pfam" id="PF08377">
    <property type="entry name" value="MAP2_projctn"/>
    <property type="match status" value="1"/>
</dbReference>
<feature type="compositionally biased region" description="Low complexity" evidence="8">
    <location>
        <begin position="1779"/>
        <end position="1792"/>
    </location>
</feature>
<keyword evidence="6 7" id="KW-0206">Cytoskeleton</keyword>
<feature type="compositionally biased region" description="Polar residues" evidence="8">
    <location>
        <begin position="420"/>
        <end position="433"/>
    </location>
</feature>
<evidence type="ECO:0000313" key="11">
    <source>
        <dbReference type="RefSeq" id="XP_040609367.1"/>
    </source>
</evidence>
<feature type="compositionally biased region" description="Basic and acidic residues" evidence="8">
    <location>
        <begin position="942"/>
        <end position="985"/>
    </location>
</feature>
<feature type="domain" description="MAP2/Tau projection" evidence="9">
    <location>
        <begin position="374"/>
        <end position="1504"/>
    </location>
</feature>
<keyword evidence="2 7" id="KW-0963">Cytoplasm</keyword>